<keyword evidence="5 12" id="KW-0288">FMN</keyword>
<feature type="binding site" evidence="14">
    <location>
        <position position="77"/>
    </location>
    <ligand>
        <name>FMN</name>
        <dbReference type="ChEBI" id="CHEBI:58210"/>
    </ligand>
</feature>
<evidence type="ECO:0000256" key="11">
    <source>
        <dbReference type="ARBA" id="ARBA00048802"/>
    </source>
</evidence>
<dbReference type="GO" id="GO:0000049">
    <property type="term" value="F:tRNA binding"/>
    <property type="evidence" value="ECO:0007669"/>
    <property type="project" value="UniProtKB-KW"/>
</dbReference>
<name>A0A1W9I025_9HYPH</name>
<proteinExistence type="inferred from homology"/>
<evidence type="ECO:0000256" key="3">
    <source>
        <dbReference type="ARBA" id="ARBA00022555"/>
    </source>
</evidence>
<dbReference type="PROSITE" id="PS01136">
    <property type="entry name" value="UPF0034"/>
    <property type="match status" value="1"/>
</dbReference>
<dbReference type="Gene3D" id="1.10.1200.80">
    <property type="entry name" value="Putative flavin oxidoreducatase, domain 2"/>
    <property type="match status" value="1"/>
</dbReference>
<feature type="binding site" evidence="14">
    <location>
        <position position="146"/>
    </location>
    <ligand>
        <name>FMN</name>
        <dbReference type="ChEBI" id="CHEBI:58210"/>
    </ligand>
</feature>
<sequence>MVRLSDTKLKIGGIALAGRVLLAPMAGVTDAPFRKLAMRFGASAVVAEMVASGEMLQQTAAVRRKIAASGAGIKIIQLAGCDATSLAGAARLAEGEGADIIDINMGCPAKRVINGWAGAALMREPDQALRLLEAVIAAVAIPVTVKMRLGWDDASRNAPLIARRAAEAGAAALTVHGRTRAQFYQGQADWLAVGAVKAAVSVPVIVNGDVSDVASAQNALALSKADGVMIGRASIGQPWLVGNIAQSLAGIEGPGVQPTANEIRLIMRAHYDDSLAHHGTVLGRRIVRKHLAAYVNRLFHRDDIAGDVRQRLLSADDPAGVQQAIDDLFDSPPQRRAA</sequence>
<feature type="domain" description="DUS-like FMN-binding" evidence="15">
    <location>
        <begin position="21"/>
        <end position="299"/>
    </location>
</feature>
<evidence type="ECO:0000256" key="9">
    <source>
        <dbReference type="ARBA" id="ARBA00023002"/>
    </source>
</evidence>
<evidence type="ECO:0000256" key="1">
    <source>
        <dbReference type="ARBA" id="ARBA00001917"/>
    </source>
</evidence>
<keyword evidence="14" id="KW-0547">Nucleotide-binding</keyword>
<comment type="catalytic activity">
    <reaction evidence="11">
        <text>a 5,6-dihydrouridine in tRNA + NAD(+) = a uridine in tRNA + NADH + H(+)</text>
        <dbReference type="Rhea" id="RHEA:54452"/>
        <dbReference type="Rhea" id="RHEA-COMP:13339"/>
        <dbReference type="Rhea" id="RHEA-COMP:13887"/>
        <dbReference type="ChEBI" id="CHEBI:15378"/>
        <dbReference type="ChEBI" id="CHEBI:57540"/>
        <dbReference type="ChEBI" id="CHEBI:57945"/>
        <dbReference type="ChEBI" id="CHEBI:65315"/>
        <dbReference type="ChEBI" id="CHEBI:74443"/>
    </reaction>
</comment>
<dbReference type="GO" id="GO:0017150">
    <property type="term" value="F:tRNA dihydrouridine synthase activity"/>
    <property type="evidence" value="ECO:0007669"/>
    <property type="project" value="InterPro"/>
</dbReference>
<dbReference type="InterPro" id="IPR018517">
    <property type="entry name" value="tRNA_hU_synthase_CS"/>
</dbReference>
<dbReference type="STRING" id="1827387.A4S15_06025"/>
<keyword evidence="7" id="KW-0521">NADP</keyword>
<keyword evidence="9 12" id="KW-0560">Oxidoreductase</keyword>
<dbReference type="Pfam" id="PF01207">
    <property type="entry name" value="Dus"/>
    <property type="match status" value="1"/>
</dbReference>
<comment type="caution">
    <text evidence="16">The sequence shown here is derived from an EMBL/GenBank/DDBJ whole genome shotgun (WGS) entry which is preliminary data.</text>
</comment>
<dbReference type="Proteomes" id="UP000192872">
    <property type="component" value="Unassembled WGS sequence"/>
</dbReference>
<evidence type="ECO:0000313" key="17">
    <source>
        <dbReference type="Proteomes" id="UP000192872"/>
    </source>
</evidence>
<comment type="cofactor">
    <cofactor evidence="1 12 14">
        <name>FMN</name>
        <dbReference type="ChEBI" id="CHEBI:58210"/>
    </cofactor>
</comment>
<gene>
    <name evidence="16" type="ORF">A4S15_06025</name>
</gene>
<dbReference type="AlphaFoldDB" id="A0A1W9I025"/>
<dbReference type="CDD" id="cd02801">
    <property type="entry name" value="DUS_like_FMN"/>
    <property type="match status" value="1"/>
</dbReference>
<evidence type="ECO:0000259" key="15">
    <source>
        <dbReference type="Pfam" id="PF01207"/>
    </source>
</evidence>
<evidence type="ECO:0000256" key="8">
    <source>
        <dbReference type="ARBA" id="ARBA00022884"/>
    </source>
</evidence>
<keyword evidence="6 12" id="KW-0819">tRNA processing</keyword>
<comment type="function">
    <text evidence="2 12">Catalyzes the synthesis of 5,6-dihydrouridine (D), a modified base found in the D-loop of most tRNAs, via the reduction of the C5-C6 double bond in target uridines.</text>
</comment>
<evidence type="ECO:0000313" key="16">
    <source>
        <dbReference type="EMBL" id="OQW52950.1"/>
    </source>
</evidence>
<dbReference type="InterPro" id="IPR013785">
    <property type="entry name" value="Aldolase_TIM"/>
</dbReference>
<feature type="binding site" evidence="14">
    <location>
        <begin position="231"/>
        <end position="232"/>
    </location>
    <ligand>
        <name>FMN</name>
        <dbReference type="ChEBI" id="CHEBI:58210"/>
    </ligand>
</feature>
<evidence type="ECO:0000256" key="14">
    <source>
        <dbReference type="PIRSR" id="PIRSR006621-2"/>
    </source>
</evidence>
<dbReference type="SUPFAM" id="SSF51395">
    <property type="entry name" value="FMN-linked oxidoreductases"/>
    <property type="match status" value="1"/>
</dbReference>
<evidence type="ECO:0000256" key="12">
    <source>
        <dbReference type="PIRNR" id="PIRNR006621"/>
    </source>
</evidence>
<evidence type="ECO:0000256" key="6">
    <source>
        <dbReference type="ARBA" id="ARBA00022694"/>
    </source>
</evidence>
<accession>A0A1W9I025</accession>
<dbReference type="InterPro" id="IPR024036">
    <property type="entry name" value="tRNA-dHydroUridine_Synthase_C"/>
</dbReference>
<dbReference type="InterPro" id="IPR004652">
    <property type="entry name" value="DusB-like"/>
</dbReference>
<dbReference type="Gene3D" id="3.20.20.70">
    <property type="entry name" value="Aldolase class I"/>
    <property type="match status" value="1"/>
</dbReference>
<evidence type="ECO:0000256" key="10">
    <source>
        <dbReference type="ARBA" id="ARBA00048205"/>
    </source>
</evidence>
<evidence type="ECO:0000256" key="13">
    <source>
        <dbReference type="PIRSR" id="PIRSR006621-1"/>
    </source>
</evidence>
<dbReference type="InterPro" id="IPR035587">
    <property type="entry name" value="DUS-like_FMN-bd"/>
</dbReference>
<feature type="active site" description="Proton donor" evidence="13">
    <location>
        <position position="107"/>
    </location>
</feature>
<feature type="binding site" evidence="14">
    <location>
        <position position="176"/>
    </location>
    <ligand>
        <name>FMN</name>
        <dbReference type="ChEBI" id="CHEBI:58210"/>
    </ligand>
</feature>
<evidence type="ECO:0000256" key="5">
    <source>
        <dbReference type="ARBA" id="ARBA00022643"/>
    </source>
</evidence>
<dbReference type="PANTHER" id="PTHR45846">
    <property type="entry name" value="TRNA-DIHYDROURIDINE(47) SYNTHASE [NAD(P)(+)]-LIKE"/>
    <property type="match status" value="1"/>
</dbReference>
<comment type="similarity">
    <text evidence="12">Belongs to the dus family.</text>
</comment>
<comment type="catalytic activity">
    <reaction evidence="10">
        <text>a 5,6-dihydrouridine in tRNA + NADP(+) = a uridine in tRNA + NADPH + H(+)</text>
        <dbReference type="Rhea" id="RHEA:23624"/>
        <dbReference type="Rhea" id="RHEA-COMP:13339"/>
        <dbReference type="Rhea" id="RHEA-COMP:13887"/>
        <dbReference type="ChEBI" id="CHEBI:15378"/>
        <dbReference type="ChEBI" id="CHEBI:57783"/>
        <dbReference type="ChEBI" id="CHEBI:58349"/>
        <dbReference type="ChEBI" id="CHEBI:65315"/>
        <dbReference type="ChEBI" id="CHEBI:74443"/>
    </reaction>
</comment>
<dbReference type="InterPro" id="IPR001269">
    <property type="entry name" value="DUS_fam"/>
</dbReference>
<dbReference type="NCBIfam" id="TIGR00737">
    <property type="entry name" value="nifR3_yhdG"/>
    <property type="match status" value="1"/>
</dbReference>
<reference evidence="16 17" key="1">
    <citation type="journal article" date="2017" name="Water Res.">
        <title>Comammox in drinking water systems.</title>
        <authorList>
            <person name="Wang Y."/>
            <person name="Ma L."/>
            <person name="Mao Y."/>
            <person name="Jiang X."/>
            <person name="Xia Y."/>
            <person name="Yu K."/>
            <person name="Li B."/>
            <person name="Zhang T."/>
        </authorList>
    </citation>
    <scope>NUCLEOTIDE SEQUENCE [LARGE SCALE GENOMIC DNA]</scope>
    <source>
        <strain evidence="16">SG_bin8</strain>
    </source>
</reference>
<dbReference type="GO" id="GO:0050660">
    <property type="term" value="F:flavin adenine dinucleotide binding"/>
    <property type="evidence" value="ECO:0007669"/>
    <property type="project" value="InterPro"/>
</dbReference>
<keyword evidence="4 12" id="KW-0285">Flavoprotein</keyword>
<protein>
    <recommendedName>
        <fullName evidence="12">tRNA-dihydrouridine synthase</fullName>
        <ecNumber evidence="12">1.3.1.-</ecNumber>
    </recommendedName>
</protein>
<evidence type="ECO:0000256" key="4">
    <source>
        <dbReference type="ARBA" id="ARBA00022630"/>
    </source>
</evidence>
<dbReference type="PIRSF" id="PIRSF006621">
    <property type="entry name" value="Dus"/>
    <property type="match status" value="1"/>
</dbReference>
<dbReference type="PANTHER" id="PTHR45846:SF1">
    <property type="entry name" value="TRNA-DIHYDROURIDINE(47) SYNTHASE [NAD(P)(+)]-LIKE"/>
    <property type="match status" value="1"/>
</dbReference>
<keyword evidence="3" id="KW-0820">tRNA-binding</keyword>
<evidence type="ECO:0000256" key="7">
    <source>
        <dbReference type="ARBA" id="ARBA00022857"/>
    </source>
</evidence>
<dbReference type="EMBL" id="LWDL01000011">
    <property type="protein sequence ID" value="OQW52950.1"/>
    <property type="molecule type" value="Genomic_DNA"/>
</dbReference>
<keyword evidence="8" id="KW-0694">RNA-binding</keyword>
<evidence type="ECO:0000256" key="2">
    <source>
        <dbReference type="ARBA" id="ARBA00002790"/>
    </source>
</evidence>
<dbReference type="RefSeq" id="WP_395759972.1">
    <property type="nucleotide sequence ID" value="NZ_JAKFWN010000006.1"/>
</dbReference>
<feature type="binding site" evidence="14">
    <location>
        <begin position="24"/>
        <end position="26"/>
    </location>
    <ligand>
        <name>FMN</name>
        <dbReference type="ChEBI" id="CHEBI:58210"/>
    </ligand>
</feature>
<organism evidence="16 17">
    <name type="scientific">Candidatus Raskinella chloraquaticus</name>
    <dbReference type="NCBI Taxonomy" id="1951219"/>
    <lineage>
        <taxon>Bacteria</taxon>
        <taxon>Pseudomonadati</taxon>
        <taxon>Pseudomonadota</taxon>
        <taxon>Alphaproteobacteria</taxon>
        <taxon>Hyphomicrobiales</taxon>
        <taxon>Phreatobacteraceae</taxon>
        <taxon>Candidatus Raskinella</taxon>
    </lineage>
</organism>
<dbReference type="EC" id="1.3.1.-" evidence="12"/>